<organism evidence="2 3">
    <name type="scientific">Piscinibacterium candidicorallinum</name>
    <dbReference type="NCBI Taxonomy" id="1793872"/>
    <lineage>
        <taxon>Bacteria</taxon>
        <taxon>Pseudomonadati</taxon>
        <taxon>Pseudomonadota</taxon>
        <taxon>Betaproteobacteria</taxon>
        <taxon>Burkholderiales</taxon>
        <taxon>Piscinibacterium</taxon>
    </lineage>
</organism>
<keyword evidence="3" id="KW-1185">Reference proteome</keyword>
<dbReference type="Pfam" id="PF09694">
    <property type="entry name" value="Gcw_chp"/>
    <property type="match status" value="1"/>
</dbReference>
<keyword evidence="1" id="KW-0732">Signal</keyword>
<dbReference type="RefSeq" id="WP_377304860.1">
    <property type="nucleotide sequence ID" value="NZ_CP180191.1"/>
</dbReference>
<comment type="caution">
    <text evidence="2">The sequence shown here is derived from an EMBL/GenBank/DDBJ whole genome shotgun (WGS) entry which is preliminary data.</text>
</comment>
<dbReference type="InterPro" id="IPR010239">
    <property type="entry name" value="CHP02001"/>
</dbReference>
<protein>
    <submittedName>
        <fullName evidence="2">TorF family putative porin</fullName>
    </submittedName>
</protein>
<feature type="chain" id="PRO_5045101521" evidence="1">
    <location>
        <begin position="23"/>
        <end position="257"/>
    </location>
</feature>
<evidence type="ECO:0000313" key="3">
    <source>
        <dbReference type="Proteomes" id="UP001595556"/>
    </source>
</evidence>
<evidence type="ECO:0000313" key="2">
    <source>
        <dbReference type="EMBL" id="MFC3148692.1"/>
    </source>
</evidence>
<reference evidence="3" key="1">
    <citation type="journal article" date="2019" name="Int. J. Syst. Evol. Microbiol.">
        <title>The Global Catalogue of Microorganisms (GCM) 10K type strain sequencing project: providing services to taxonomists for standard genome sequencing and annotation.</title>
        <authorList>
            <consortium name="The Broad Institute Genomics Platform"/>
            <consortium name="The Broad Institute Genome Sequencing Center for Infectious Disease"/>
            <person name="Wu L."/>
            <person name="Ma J."/>
        </authorList>
    </citation>
    <scope>NUCLEOTIDE SEQUENCE [LARGE SCALE GENOMIC DNA]</scope>
    <source>
        <strain evidence="3">KCTC 52168</strain>
    </source>
</reference>
<dbReference type="NCBIfam" id="TIGR02001">
    <property type="entry name" value="gcw_chp"/>
    <property type="match status" value="1"/>
</dbReference>
<proteinExistence type="predicted"/>
<sequence length="257" mass="27366">MKRTLVNLAVGALLASSAAAFAQTAAAPKSDWSLTGNAGLFSDYRFRGFTQTGYSFAYQGGFDLAHSSGFYVGNWNSNVEQGLYNGASLEMDFYGGYKASIGEIGLDVGYLYYYYPKSGALGLIKIDNGELYAGASYGPVSAKVFYSTTNFFGLGKNTPTDSKGSYYLDLTGNFPLAEGLTLSAHYGYQKIKNGKALGLRKDTVSDYRVGITKDFSGWAVGLNVVGTTEKQLFTTAESGFTEGAGKTGAVLSVSKTF</sequence>
<accession>A0ABV7HBD6</accession>
<gene>
    <name evidence="2" type="ORF">ACFOEN_13755</name>
</gene>
<feature type="signal peptide" evidence="1">
    <location>
        <begin position="1"/>
        <end position="22"/>
    </location>
</feature>
<dbReference type="Proteomes" id="UP001595556">
    <property type="component" value="Unassembled WGS sequence"/>
</dbReference>
<dbReference type="EMBL" id="JBHRTI010000007">
    <property type="protein sequence ID" value="MFC3148692.1"/>
    <property type="molecule type" value="Genomic_DNA"/>
</dbReference>
<name>A0ABV7HBD6_9BURK</name>
<evidence type="ECO:0000256" key="1">
    <source>
        <dbReference type="SAM" id="SignalP"/>
    </source>
</evidence>